<keyword evidence="5" id="KW-0472">Membrane</keyword>
<dbReference type="GO" id="GO:0051539">
    <property type="term" value="F:4 iron, 4 sulfur cluster binding"/>
    <property type="evidence" value="ECO:0007669"/>
    <property type="project" value="UniProtKB-KW"/>
</dbReference>
<dbReference type="AlphaFoldDB" id="A0A1R1I1C2"/>
<proteinExistence type="predicted"/>
<dbReference type="GO" id="GO:0046872">
    <property type="term" value="F:metal ion binding"/>
    <property type="evidence" value="ECO:0007669"/>
    <property type="project" value="UniProtKB-KW"/>
</dbReference>
<dbReference type="InterPro" id="IPR017896">
    <property type="entry name" value="4Fe4S_Fe-S-bd"/>
</dbReference>
<evidence type="ECO:0000256" key="5">
    <source>
        <dbReference type="SAM" id="Phobius"/>
    </source>
</evidence>
<evidence type="ECO:0000313" key="7">
    <source>
        <dbReference type="EMBL" id="OMG52548.1"/>
    </source>
</evidence>
<dbReference type="PROSITE" id="PS51379">
    <property type="entry name" value="4FE4S_FER_2"/>
    <property type="match status" value="3"/>
</dbReference>
<dbReference type="SUPFAM" id="SSF54862">
    <property type="entry name" value="4Fe-4S ferredoxins"/>
    <property type="match status" value="2"/>
</dbReference>
<organism evidence="7 8">
    <name type="scientific">Azonexus hydrophilus</name>
    <dbReference type="NCBI Taxonomy" id="418702"/>
    <lineage>
        <taxon>Bacteria</taxon>
        <taxon>Pseudomonadati</taxon>
        <taxon>Pseudomonadota</taxon>
        <taxon>Betaproteobacteria</taxon>
        <taxon>Rhodocyclales</taxon>
        <taxon>Azonexaceae</taxon>
        <taxon>Azonexus</taxon>
    </lineage>
</organism>
<dbReference type="RefSeq" id="WP_076096568.1">
    <property type="nucleotide sequence ID" value="NZ_MTHD01000005.1"/>
</dbReference>
<keyword evidence="3" id="KW-0408">Iron</keyword>
<dbReference type="CDD" id="cd16373">
    <property type="entry name" value="DMSOR_beta_like"/>
    <property type="match status" value="1"/>
</dbReference>
<feature type="domain" description="4Fe-4S ferredoxin-type" evidence="6">
    <location>
        <begin position="61"/>
        <end position="91"/>
    </location>
</feature>
<keyword evidence="8" id="KW-1185">Reference proteome</keyword>
<dbReference type="PROSITE" id="PS51318">
    <property type="entry name" value="TAT"/>
    <property type="match status" value="1"/>
</dbReference>
<dbReference type="STRING" id="418702.BJN45_14780"/>
<reference evidence="7 8" key="1">
    <citation type="submission" date="2016-10" db="EMBL/GenBank/DDBJ databases">
        <title>Alkaliphiles isolated from bioreactors.</title>
        <authorList>
            <person name="Salah Z."/>
            <person name="Rout S.P."/>
            <person name="Humphreys P.N."/>
        </authorList>
    </citation>
    <scope>NUCLEOTIDE SEQUENCE [LARGE SCALE GENOMIC DNA]</scope>
    <source>
        <strain evidence="7 8">ZS02</strain>
    </source>
</reference>
<gene>
    <name evidence="7" type="ORF">BJN45_14780</name>
</gene>
<dbReference type="Gene3D" id="3.30.70.20">
    <property type="match status" value="2"/>
</dbReference>
<keyword evidence="4" id="KW-0411">Iron-sulfur</keyword>
<dbReference type="InterPro" id="IPR006311">
    <property type="entry name" value="TAT_signal"/>
</dbReference>
<comment type="caution">
    <text evidence="7">The sequence shown here is derived from an EMBL/GenBank/DDBJ whole genome shotgun (WGS) entry which is preliminary data.</text>
</comment>
<feature type="domain" description="4Fe-4S ferredoxin-type" evidence="6">
    <location>
        <begin position="247"/>
        <end position="278"/>
    </location>
</feature>
<accession>A0A1R1I1C2</accession>
<evidence type="ECO:0000313" key="8">
    <source>
        <dbReference type="Proteomes" id="UP000187526"/>
    </source>
</evidence>
<dbReference type="EMBL" id="MTHD01000005">
    <property type="protein sequence ID" value="OMG52548.1"/>
    <property type="molecule type" value="Genomic_DNA"/>
</dbReference>
<dbReference type="PROSITE" id="PS00198">
    <property type="entry name" value="4FE4S_FER_1"/>
    <property type="match status" value="2"/>
</dbReference>
<evidence type="ECO:0000256" key="4">
    <source>
        <dbReference type="ARBA" id="ARBA00023014"/>
    </source>
</evidence>
<evidence type="ECO:0000256" key="2">
    <source>
        <dbReference type="ARBA" id="ARBA00022723"/>
    </source>
</evidence>
<dbReference type="PANTHER" id="PTHR24960:SF79">
    <property type="entry name" value="PHOTOSYSTEM I IRON-SULFUR CENTER"/>
    <property type="match status" value="1"/>
</dbReference>
<feature type="domain" description="4Fe-4S ferredoxin-type" evidence="6">
    <location>
        <begin position="98"/>
        <end position="132"/>
    </location>
</feature>
<dbReference type="OrthoDB" id="9808559at2"/>
<keyword evidence="2" id="KW-0479">Metal-binding</keyword>
<protein>
    <submittedName>
        <fullName evidence="7">4Fe-4S ferredoxin</fullName>
    </submittedName>
</protein>
<keyword evidence="5" id="KW-0812">Transmembrane</keyword>
<evidence type="ECO:0000256" key="1">
    <source>
        <dbReference type="ARBA" id="ARBA00022485"/>
    </source>
</evidence>
<evidence type="ECO:0000259" key="6">
    <source>
        <dbReference type="PROSITE" id="PS51379"/>
    </source>
</evidence>
<dbReference type="InterPro" id="IPR017900">
    <property type="entry name" value="4Fe4S_Fe_S_CS"/>
</dbReference>
<dbReference type="InterPro" id="IPR050157">
    <property type="entry name" value="PSI_iron-sulfur_center"/>
</dbReference>
<keyword evidence="5" id="KW-1133">Transmembrane helix</keyword>
<dbReference type="Pfam" id="PF12838">
    <property type="entry name" value="Fer4_7"/>
    <property type="match status" value="2"/>
</dbReference>
<dbReference type="PANTHER" id="PTHR24960">
    <property type="entry name" value="PHOTOSYSTEM I IRON-SULFUR CENTER-RELATED"/>
    <property type="match status" value="1"/>
</dbReference>
<name>A0A1R1I1C2_9RHOO</name>
<evidence type="ECO:0000256" key="3">
    <source>
        <dbReference type="ARBA" id="ARBA00023004"/>
    </source>
</evidence>
<sequence>MSENEPRPAAHKPAMSIEKAQKARRKFLQSVGLTAGIVGISLLGYIPVTSARTTRLRPPGALDEADFLSSCIKCGQCVQVCPVAAIKLGDIDDGFGLGVPYIAARDQACDFSCDAVQCILACPTGSLTYHKPDFLGVRAGAPLAHAPILKAKENDAEPSLNLKERFGVARLARPESCLAVQGKGFKGQARGPAFKGEMRYVDVDRWAPIPVRDHPYERDICDLCVTECPIKDAISLQPFVNEAGDQRFMPVVQEQCVGCGVCEMICPVEPAAIVVDAQAVWKGAAR</sequence>
<keyword evidence="1" id="KW-0004">4Fe-4S</keyword>
<dbReference type="Proteomes" id="UP000187526">
    <property type="component" value="Unassembled WGS sequence"/>
</dbReference>
<feature type="transmembrane region" description="Helical" evidence="5">
    <location>
        <begin position="27"/>
        <end position="48"/>
    </location>
</feature>